<dbReference type="SUPFAM" id="SSF55973">
    <property type="entry name" value="S-adenosylmethionine synthetase"/>
    <property type="match status" value="3"/>
</dbReference>
<dbReference type="STRING" id="1121393.SAMN02745216_04232"/>
<comment type="function">
    <text evidence="10">Catalyzes the formation of S-adenosylmethionine (AdoMet) from methionine and ATP. The overall synthetic reaction is composed of two sequential steps, AdoMet formation and the subsequent tripolyphosphate hydrolysis which occurs prior to release of AdoMet from the enzyme.</text>
</comment>
<evidence type="ECO:0000256" key="12">
    <source>
        <dbReference type="RuleBase" id="RU004462"/>
    </source>
</evidence>
<sequence>MSKISADHVFTSESVSEGHPDKICDQISDAILDACLLKDPRSRVACETMAAHDSIITAGEITCGAWDEIDTEAIAREVVRGIGYNREELLFWDGAFHYSTHIHGQSPDISQGVTEGEGLFAEQGAGDQGMMFGYATNETPELMPTPIAFSHRILRHLEKVRKSGKLAYLRPDSKSQVSVKYKDGKPEYITSVVVSHQTDDVSLDQIREDIVKEVQELLEPTGLLRPDTLYYINPTGKFTLGGPWADAGLTGRKIIVDTYGGVGSHGGGAFSGKDPSKVDRSAAYYSRYAAKNIVAAGLADKCEIQVAYAIGVAKPMSINVDTYGTGKVSQDKLQAVLESGEIFDFRPAGIIKDLDLLHPNGWSYQRSASYGHFGREIFPWEKTNKVQSLQNSI</sequence>
<feature type="binding site" description="in other chain" evidence="10">
    <location>
        <position position="277"/>
    </location>
    <ligand>
        <name>L-methionine</name>
        <dbReference type="ChEBI" id="CHEBI:57844"/>
        <note>ligand shared between two neighboring subunits</note>
    </ligand>
</feature>
<comment type="cofactor">
    <cofactor evidence="10">
        <name>K(+)</name>
        <dbReference type="ChEBI" id="CHEBI:29103"/>
    </cofactor>
    <text evidence="10">Binds 1 potassium ion per subunit.</text>
</comment>
<dbReference type="Proteomes" id="UP000183994">
    <property type="component" value="Unassembled WGS sequence"/>
</dbReference>
<feature type="binding site" evidence="10">
    <location>
        <position position="273"/>
    </location>
    <ligand>
        <name>ATP</name>
        <dbReference type="ChEBI" id="CHEBI:30616"/>
        <note>ligand shared between two neighboring subunits</note>
    </ligand>
</feature>
<dbReference type="GO" id="GO:0005524">
    <property type="term" value="F:ATP binding"/>
    <property type="evidence" value="ECO:0007669"/>
    <property type="project" value="UniProtKB-UniRule"/>
</dbReference>
<comment type="subcellular location">
    <subcellularLocation>
        <location evidence="10 11">Cytoplasm</location>
    </subcellularLocation>
</comment>
<feature type="binding site" evidence="10">
    <location>
        <position position="246"/>
    </location>
    <ligand>
        <name>ATP</name>
        <dbReference type="ChEBI" id="CHEBI:30616"/>
        <note>ligand shared between two neighboring subunits</note>
    </ligand>
</feature>
<evidence type="ECO:0000256" key="5">
    <source>
        <dbReference type="ARBA" id="ARBA00022723"/>
    </source>
</evidence>
<name>A0A1M6W0Q2_9BACT</name>
<dbReference type="InterPro" id="IPR002133">
    <property type="entry name" value="S-AdoMet_synthetase"/>
</dbReference>
<dbReference type="EC" id="2.5.1.6" evidence="10"/>
<feature type="domain" description="S-adenosylmethionine synthetase N-terminal" evidence="13">
    <location>
        <begin position="8"/>
        <end position="107"/>
    </location>
</feature>
<comment type="cofactor">
    <cofactor evidence="10">
        <name>Mg(2+)</name>
        <dbReference type="ChEBI" id="CHEBI:18420"/>
    </cofactor>
    <text evidence="10">Binds 2 divalent ions per subunit.</text>
</comment>
<gene>
    <name evidence="10" type="primary">metK</name>
    <name evidence="16" type="ORF">SAMN02745216_04232</name>
</gene>
<evidence type="ECO:0000256" key="6">
    <source>
        <dbReference type="ARBA" id="ARBA00022741"/>
    </source>
</evidence>
<comment type="similarity">
    <text evidence="2 10 12">Belongs to the AdoMet synthase family.</text>
</comment>
<comment type="catalytic activity">
    <reaction evidence="10">
        <text>L-methionine + ATP + H2O = S-adenosyl-L-methionine + phosphate + diphosphate</text>
        <dbReference type="Rhea" id="RHEA:21080"/>
        <dbReference type="ChEBI" id="CHEBI:15377"/>
        <dbReference type="ChEBI" id="CHEBI:30616"/>
        <dbReference type="ChEBI" id="CHEBI:33019"/>
        <dbReference type="ChEBI" id="CHEBI:43474"/>
        <dbReference type="ChEBI" id="CHEBI:57844"/>
        <dbReference type="ChEBI" id="CHEBI:59789"/>
        <dbReference type="EC" id="2.5.1.6"/>
    </reaction>
</comment>
<dbReference type="CDD" id="cd18079">
    <property type="entry name" value="S-AdoMet_synt"/>
    <property type="match status" value="1"/>
</dbReference>
<comment type="subunit">
    <text evidence="10">Homotetramer; dimer of dimers.</text>
</comment>
<evidence type="ECO:0000256" key="4">
    <source>
        <dbReference type="ARBA" id="ARBA00022679"/>
    </source>
</evidence>
<dbReference type="GO" id="GO:0000287">
    <property type="term" value="F:magnesium ion binding"/>
    <property type="evidence" value="ECO:0007669"/>
    <property type="project" value="UniProtKB-UniRule"/>
</dbReference>
<dbReference type="PANTHER" id="PTHR11964">
    <property type="entry name" value="S-ADENOSYLMETHIONINE SYNTHETASE"/>
    <property type="match status" value="1"/>
</dbReference>
<dbReference type="RefSeq" id="WP_073478253.1">
    <property type="nucleotide sequence ID" value="NZ_FQZU01000036.1"/>
</dbReference>
<dbReference type="PROSITE" id="PS00376">
    <property type="entry name" value="ADOMET_SYNTHASE_1"/>
    <property type="match status" value="1"/>
</dbReference>
<keyword evidence="8 10" id="KW-0460">Magnesium</keyword>
<evidence type="ECO:0000259" key="15">
    <source>
        <dbReference type="Pfam" id="PF02773"/>
    </source>
</evidence>
<dbReference type="Pfam" id="PF02773">
    <property type="entry name" value="S-AdoMet_synt_C"/>
    <property type="match status" value="1"/>
</dbReference>
<dbReference type="InterPro" id="IPR022636">
    <property type="entry name" value="S-AdoMet_synthetase_sfam"/>
</dbReference>
<dbReference type="Pfam" id="PF00438">
    <property type="entry name" value="S-AdoMet_synt_N"/>
    <property type="match status" value="1"/>
</dbReference>
<keyword evidence="7 10" id="KW-0067">ATP-binding</keyword>
<reference evidence="17" key="1">
    <citation type="submission" date="2016-11" db="EMBL/GenBank/DDBJ databases">
        <authorList>
            <person name="Varghese N."/>
            <person name="Submissions S."/>
        </authorList>
    </citation>
    <scope>NUCLEOTIDE SEQUENCE [LARGE SCALE GENOMIC DNA]</scope>
    <source>
        <strain evidence="17">DSM 16219</strain>
    </source>
</reference>
<keyword evidence="17" id="KW-1185">Reference proteome</keyword>
<evidence type="ECO:0000256" key="11">
    <source>
        <dbReference type="RuleBase" id="RU000542"/>
    </source>
</evidence>
<dbReference type="EMBL" id="FQZU01000036">
    <property type="protein sequence ID" value="SHK87284.1"/>
    <property type="molecule type" value="Genomic_DNA"/>
</dbReference>
<protein>
    <recommendedName>
        <fullName evidence="10">S-adenosylmethionine synthase</fullName>
        <shortName evidence="10">AdoMet synthase</shortName>
        <ecNumber evidence="10">2.5.1.6</ecNumber>
    </recommendedName>
    <alternativeName>
        <fullName evidence="10">MAT</fullName>
    </alternativeName>
    <alternativeName>
        <fullName evidence="10">Methionine adenosyltransferase</fullName>
    </alternativeName>
</protein>
<dbReference type="OrthoDB" id="9801686at2"/>
<dbReference type="UniPathway" id="UPA00315">
    <property type="reaction ID" value="UER00080"/>
</dbReference>
<keyword evidence="4 10" id="KW-0808">Transferase</keyword>
<dbReference type="GO" id="GO:0006556">
    <property type="term" value="P:S-adenosylmethionine biosynthetic process"/>
    <property type="evidence" value="ECO:0007669"/>
    <property type="project" value="UniProtKB-UniRule"/>
</dbReference>
<feature type="binding site" description="in other chain" evidence="10">
    <location>
        <position position="19"/>
    </location>
    <ligand>
        <name>ATP</name>
        <dbReference type="ChEBI" id="CHEBI:30616"/>
        <note>ligand shared between two neighboring subunits</note>
    </ligand>
</feature>
<feature type="binding site" description="in other chain" evidence="10">
    <location>
        <begin position="172"/>
        <end position="174"/>
    </location>
    <ligand>
        <name>ATP</name>
        <dbReference type="ChEBI" id="CHEBI:30616"/>
        <note>ligand shared between two neighboring subunits</note>
    </ligand>
</feature>
<evidence type="ECO:0000256" key="3">
    <source>
        <dbReference type="ARBA" id="ARBA00022563"/>
    </source>
</evidence>
<dbReference type="GO" id="GO:0005737">
    <property type="term" value="C:cytoplasm"/>
    <property type="evidence" value="ECO:0007669"/>
    <property type="project" value="UniProtKB-SubCell"/>
</dbReference>
<evidence type="ECO:0000313" key="16">
    <source>
        <dbReference type="EMBL" id="SHK87284.1"/>
    </source>
</evidence>
<feature type="binding site" evidence="10">
    <location>
        <position position="47"/>
    </location>
    <ligand>
        <name>K(+)</name>
        <dbReference type="ChEBI" id="CHEBI:29103"/>
    </ligand>
</feature>
<dbReference type="InterPro" id="IPR022629">
    <property type="entry name" value="S-AdoMet_synt_central"/>
</dbReference>
<feature type="binding site" evidence="10">
    <location>
        <position position="21"/>
    </location>
    <ligand>
        <name>Mg(2+)</name>
        <dbReference type="ChEBI" id="CHEBI:18420"/>
    </ligand>
</feature>
<evidence type="ECO:0000259" key="14">
    <source>
        <dbReference type="Pfam" id="PF02772"/>
    </source>
</evidence>
<evidence type="ECO:0000313" key="17">
    <source>
        <dbReference type="Proteomes" id="UP000183994"/>
    </source>
</evidence>
<dbReference type="Gene3D" id="3.30.300.10">
    <property type="match status" value="3"/>
</dbReference>
<dbReference type="InterPro" id="IPR022630">
    <property type="entry name" value="S-AdoMet_synt_C"/>
</dbReference>
<feature type="binding site" description="in other chain" evidence="10">
    <location>
        <position position="105"/>
    </location>
    <ligand>
        <name>L-methionine</name>
        <dbReference type="ChEBI" id="CHEBI:57844"/>
        <note>ligand shared between two neighboring subunits</note>
    </ligand>
</feature>
<evidence type="ECO:0000256" key="7">
    <source>
        <dbReference type="ARBA" id="ARBA00022840"/>
    </source>
</evidence>
<dbReference type="FunFam" id="3.30.300.10:FF:000003">
    <property type="entry name" value="S-adenosylmethionine synthase"/>
    <property type="match status" value="1"/>
</dbReference>
<dbReference type="InterPro" id="IPR022631">
    <property type="entry name" value="ADOMET_SYNTHASE_CS"/>
</dbReference>
<dbReference type="NCBIfam" id="TIGR01034">
    <property type="entry name" value="metK"/>
    <property type="match status" value="1"/>
</dbReference>
<accession>A0A1M6W0Q2</accession>
<comment type="pathway">
    <text evidence="1 10">Amino-acid biosynthesis; S-adenosyl-L-methionine biosynthesis; S-adenosyl-L-methionine from L-methionine: step 1/1.</text>
</comment>
<keyword evidence="10" id="KW-0963">Cytoplasm</keyword>
<evidence type="ECO:0000259" key="13">
    <source>
        <dbReference type="Pfam" id="PF00438"/>
    </source>
</evidence>
<feature type="binding site" description="in other chain" evidence="10">
    <location>
        <begin position="237"/>
        <end position="238"/>
    </location>
    <ligand>
        <name>ATP</name>
        <dbReference type="ChEBI" id="CHEBI:30616"/>
        <note>ligand shared between two neighboring subunits</note>
    </ligand>
</feature>
<keyword evidence="6 10" id="KW-0547">Nucleotide-binding</keyword>
<dbReference type="PIRSF" id="PIRSF000497">
    <property type="entry name" value="MAT"/>
    <property type="match status" value="1"/>
</dbReference>
<organism evidence="16 17">
    <name type="scientific">Desulfatibacillum alkenivorans DSM 16219</name>
    <dbReference type="NCBI Taxonomy" id="1121393"/>
    <lineage>
        <taxon>Bacteria</taxon>
        <taxon>Pseudomonadati</taxon>
        <taxon>Thermodesulfobacteriota</taxon>
        <taxon>Desulfobacteria</taxon>
        <taxon>Desulfobacterales</taxon>
        <taxon>Desulfatibacillaceae</taxon>
        <taxon>Desulfatibacillum</taxon>
    </lineage>
</organism>
<evidence type="ECO:0000256" key="8">
    <source>
        <dbReference type="ARBA" id="ARBA00022842"/>
    </source>
</evidence>
<dbReference type="PROSITE" id="PS00377">
    <property type="entry name" value="ADOMET_SYNTHASE_2"/>
    <property type="match status" value="1"/>
</dbReference>
<feature type="binding site" evidence="10">
    <location>
        <position position="246"/>
    </location>
    <ligand>
        <name>L-methionine</name>
        <dbReference type="ChEBI" id="CHEBI:57844"/>
        <note>ligand shared between two neighboring subunits</note>
    </ligand>
</feature>
<evidence type="ECO:0000256" key="10">
    <source>
        <dbReference type="HAMAP-Rule" id="MF_00086"/>
    </source>
</evidence>
<proteinExistence type="inferred from homology"/>
<feature type="region of interest" description="Flexible loop" evidence="10">
    <location>
        <begin position="105"/>
        <end position="115"/>
    </location>
</feature>
<feature type="domain" description="S-adenosylmethionine synthetase C-terminal" evidence="15">
    <location>
        <begin position="240"/>
        <end position="382"/>
    </location>
</feature>
<dbReference type="Pfam" id="PF02772">
    <property type="entry name" value="S-AdoMet_synt_M"/>
    <property type="match status" value="1"/>
</dbReference>
<evidence type="ECO:0000256" key="2">
    <source>
        <dbReference type="ARBA" id="ARBA00009685"/>
    </source>
</evidence>
<dbReference type="AlphaFoldDB" id="A0A1M6W0Q2"/>
<feature type="binding site" evidence="10">
    <location>
        <position position="269"/>
    </location>
    <ligand>
        <name>ATP</name>
        <dbReference type="ChEBI" id="CHEBI:30616"/>
        <note>ligand shared between two neighboring subunits</note>
    </ligand>
</feature>
<dbReference type="GO" id="GO:0004478">
    <property type="term" value="F:methionine adenosyltransferase activity"/>
    <property type="evidence" value="ECO:0007669"/>
    <property type="project" value="UniProtKB-UniRule"/>
</dbReference>
<dbReference type="HAMAP" id="MF_00086">
    <property type="entry name" value="S_AdoMet_synth1"/>
    <property type="match status" value="1"/>
</dbReference>
<keyword evidence="3 10" id="KW-0554">One-carbon metabolism</keyword>
<keyword evidence="9 10" id="KW-0630">Potassium</keyword>
<keyword evidence="5 10" id="KW-0479">Metal-binding</keyword>
<dbReference type="InterPro" id="IPR022628">
    <property type="entry name" value="S-AdoMet_synt_N"/>
</dbReference>
<evidence type="ECO:0000256" key="9">
    <source>
        <dbReference type="ARBA" id="ARBA00022958"/>
    </source>
</evidence>
<dbReference type="GO" id="GO:0006730">
    <property type="term" value="P:one-carbon metabolic process"/>
    <property type="evidence" value="ECO:0007669"/>
    <property type="project" value="UniProtKB-KW"/>
</dbReference>
<feature type="binding site" description="in other chain" evidence="10">
    <location>
        <begin position="252"/>
        <end position="253"/>
    </location>
    <ligand>
        <name>ATP</name>
        <dbReference type="ChEBI" id="CHEBI:30616"/>
        <note>ligand shared between two neighboring subunits</note>
    </ligand>
</feature>
<evidence type="ECO:0000256" key="1">
    <source>
        <dbReference type="ARBA" id="ARBA00005224"/>
    </source>
</evidence>
<feature type="binding site" description="in other chain" evidence="10">
    <location>
        <position position="60"/>
    </location>
    <ligand>
        <name>L-methionine</name>
        <dbReference type="ChEBI" id="CHEBI:57844"/>
        <note>ligand shared between two neighboring subunits</note>
    </ligand>
</feature>
<feature type="domain" description="S-adenosylmethionine synthetase central" evidence="14">
    <location>
        <begin position="122"/>
        <end position="238"/>
    </location>
</feature>